<name>A0A8T5UNA2_9EURY</name>
<sequence>MIVDNLDKILGLFGLMIGIELIAIVIFTVSILYIRNPVAAGLIGNISSLTMTLGIIGYAINRDRK</sequence>
<keyword evidence="1" id="KW-1133">Transmembrane helix</keyword>
<keyword evidence="1" id="KW-0812">Transmembrane</keyword>
<proteinExistence type="predicted"/>
<dbReference type="EMBL" id="JAIOUQ010000003">
    <property type="protein sequence ID" value="MBZ2165308.1"/>
    <property type="molecule type" value="Genomic_DNA"/>
</dbReference>
<evidence type="ECO:0000256" key="1">
    <source>
        <dbReference type="SAM" id="Phobius"/>
    </source>
</evidence>
<protein>
    <submittedName>
        <fullName evidence="2">Uncharacterized protein</fullName>
    </submittedName>
</protein>
<accession>A0A8T5UNA2</accession>
<reference evidence="3" key="1">
    <citation type="journal article" date="2022" name="Microbiol. Resour. Announc.">
        <title>Draft Genome Sequence of a Methanogenic Archaeon from West Spitsbergen Permafrost.</title>
        <authorList>
            <person name="Trubitsyn V."/>
            <person name="Rivkina E."/>
            <person name="Shcherbakova V."/>
        </authorList>
    </citation>
    <scope>NUCLEOTIDE SEQUENCE [LARGE SCALE GENOMIC DNA]</scope>
    <source>
        <strain evidence="3">VT</strain>
    </source>
</reference>
<comment type="caution">
    <text evidence="2">The sequence shown here is derived from an EMBL/GenBank/DDBJ whole genome shotgun (WGS) entry which is preliminary data.</text>
</comment>
<dbReference type="RefSeq" id="WP_223790915.1">
    <property type="nucleotide sequence ID" value="NZ_JAIOUQ010000003.1"/>
</dbReference>
<keyword evidence="3" id="KW-1185">Reference proteome</keyword>
<dbReference type="AlphaFoldDB" id="A0A8T5UNA2"/>
<keyword evidence="1" id="KW-0472">Membrane</keyword>
<feature type="transmembrane region" description="Helical" evidence="1">
    <location>
        <begin position="12"/>
        <end position="34"/>
    </location>
</feature>
<organism evidence="2 3">
    <name type="scientific">Methanobacterium spitsbergense</name>
    <dbReference type="NCBI Taxonomy" id="2874285"/>
    <lineage>
        <taxon>Archaea</taxon>
        <taxon>Methanobacteriati</taxon>
        <taxon>Methanobacteriota</taxon>
        <taxon>Methanomada group</taxon>
        <taxon>Methanobacteria</taxon>
        <taxon>Methanobacteriales</taxon>
        <taxon>Methanobacteriaceae</taxon>
        <taxon>Methanobacterium</taxon>
    </lineage>
</organism>
<evidence type="ECO:0000313" key="3">
    <source>
        <dbReference type="Proteomes" id="UP000825933"/>
    </source>
</evidence>
<gene>
    <name evidence="2" type="ORF">K8N75_04540</name>
</gene>
<dbReference type="Proteomes" id="UP000825933">
    <property type="component" value="Unassembled WGS sequence"/>
</dbReference>
<feature type="transmembrane region" description="Helical" evidence="1">
    <location>
        <begin position="40"/>
        <end position="60"/>
    </location>
</feature>
<evidence type="ECO:0000313" key="2">
    <source>
        <dbReference type="EMBL" id="MBZ2165308.1"/>
    </source>
</evidence>